<dbReference type="GO" id="GO:0004674">
    <property type="term" value="F:protein serine/threonine kinase activity"/>
    <property type="evidence" value="ECO:0007669"/>
    <property type="project" value="TreeGrafter"/>
</dbReference>
<dbReference type="Proteomes" id="UP000324800">
    <property type="component" value="Unassembled WGS sequence"/>
</dbReference>
<name>A0A5J4V760_9EUKA</name>
<dbReference type="Gene3D" id="1.10.510.10">
    <property type="entry name" value="Transferase(Phosphotransferase) domain 1"/>
    <property type="match status" value="1"/>
</dbReference>
<evidence type="ECO:0000259" key="1">
    <source>
        <dbReference type="PROSITE" id="PS50011"/>
    </source>
</evidence>
<dbReference type="Pfam" id="PF00069">
    <property type="entry name" value="Pkinase"/>
    <property type="match status" value="1"/>
</dbReference>
<dbReference type="AlphaFoldDB" id="A0A5J4V760"/>
<dbReference type="PROSITE" id="PS00108">
    <property type="entry name" value="PROTEIN_KINASE_ST"/>
    <property type="match status" value="1"/>
</dbReference>
<comment type="caution">
    <text evidence="2">The sequence shown here is derived from an EMBL/GenBank/DDBJ whole genome shotgun (WGS) entry which is preliminary data.</text>
</comment>
<dbReference type="SMART" id="SM00220">
    <property type="entry name" value="S_TKc"/>
    <property type="match status" value="1"/>
</dbReference>
<dbReference type="EMBL" id="SNRW01008996">
    <property type="protein sequence ID" value="KAA6378666.1"/>
    <property type="molecule type" value="Genomic_DNA"/>
</dbReference>
<keyword evidence="2" id="KW-0808">Transferase</keyword>
<dbReference type="PANTHER" id="PTHR44167">
    <property type="entry name" value="OVARIAN-SPECIFIC SERINE/THREONINE-PROTEIN KINASE LOK-RELATED"/>
    <property type="match status" value="1"/>
</dbReference>
<dbReference type="InterPro" id="IPR011009">
    <property type="entry name" value="Kinase-like_dom_sf"/>
</dbReference>
<keyword evidence="2" id="KW-0418">Kinase</keyword>
<evidence type="ECO:0000313" key="2">
    <source>
        <dbReference type="EMBL" id="KAA6378666.1"/>
    </source>
</evidence>
<sequence length="185" mass="21144">MKQILEGVKHIHSKRIIHRDIKPANIMMHSPLNSQRVVLFIADFGYVKLQTCISANLISAAGTSVYMAPELLLGDEQQLKEADSKIDIWSVGILLYQMTSHKFPFRSPTQNVIQKFMEKYSQTGILDRPNSIKDDILWDLIEKMLAFDRHDRISAIDALNHPFFTGEQAKAEITDDPKDSWTCQS</sequence>
<reference evidence="2 3" key="1">
    <citation type="submission" date="2019-03" db="EMBL/GenBank/DDBJ databases">
        <title>Single cell metagenomics reveals metabolic interactions within the superorganism composed of flagellate Streblomastix strix and complex community of Bacteroidetes bacteria on its surface.</title>
        <authorList>
            <person name="Treitli S.C."/>
            <person name="Kolisko M."/>
            <person name="Husnik F."/>
            <person name="Keeling P."/>
            <person name="Hampl V."/>
        </authorList>
    </citation>
    <scope>NUCLEOTIDE SEQUENCE [LARGE SCALE GENOMIC DNA]</scope>
    <source>
        <strain evidence="2">ST1C</strain>
    </source>
</reference>
<dbReference type="GO" id="GO:0044773">
    <property type="term" value="P:mitotic DNA damage checkpoint signaling"/>
    <property type="evidence" value="ECO:0007669"/>
    <property type="project" value="TreeGrafter"/>
</dbReference>
<dbReference type="PANTHER" id="PTHR44167:SF24">
    <property type="entry name" value="SERINE_THREONINE-PROTEIN KINASE CHK2"/>
    <property type="match status" value="1"/>
</dbReference>
<dbReference type="PROSITE" id="PS50011">
    <property type="entry name" value="PROTEIN_KINASE_DOM"/>
    <property type="match status" value="1"/>
</dbReference>
<protein>
    <submittedName>
        <fullName evidence="2">Putative Serine/Threonine kinase domain protein</fullName>
    </submittedName>
</protein>
<evidence type="ECO:0000313" key="3">
    <source>
        <dbReference type="Proteomes" id="UP000324800"/>
    </source>
</evidence>
<dbReference type="SUPFAM" id="SSF56112">
    <property type="entry name" value="Protein kinase-like (PK-like)"/>
    <property type="match status" value="1"/>
</dbReference>
<proteinExistence type="predicted"/>
<dbReference type="InterPro" id="IPR008271">
    <property type="entry name" value="Ser/Thr_kinase_AS"/>
</dbReference>
<dbReference type="OrthoDB" id="40902at2759"/>
<accession>A0A5J4V760</accession>
<gene>
    <name evidence="2" type="ORF">EZS28_025806</name>
</gene>
<organism evidence="2 3">
    <name type="scientific">Streblomastix strix</name>
    <dbReference type="NCBI Taxonomy" id="222440"/>
    <lineage>
        <taxon>Eukaryota</taxon>
        <taxon>Metamonada</taxon>
        <taxon>Preaxostyla</taxon>
        <taxon>Oxymonadida</taxon>
        <taxon>Streblomastigidae</taxon>
        <taxon>Streblomastix</taxon>
    </lineage>
</organism>
<dbReference type="InterPro" id="IPR000719">
    <property type="entry name" value="Prot_kinase_dom"/>
</dbReference>
<dbReference type="GO" id="GO:0005524">
    <property type="term" value="F:ATP binding"/>
    <property type="evidence" value="ECO:0007669"/>
    <property type="project" value="InterPro"/>
</dbReference>
<feature type="domain" description="Protein kinase" evidence="1">
    <location>
        <begin position="1"/>
        <end position="164"/>
    </location>
</feature>
<dbReference type="GO" id="GO:0005634">
    <property type="term" value="C:nucleus"/>
    <property type="evidence" value="ECO:0007669"/>
    <property type="project" value="TreeGrafter"/>
</dbReference>